<name>A0A6J5MUS7_9CAUD</name>
<proteinExistence type="predicted"/>
<organism evidence="1">
    <name type="scientific">uncultured Caudovirales phage</name>
    <dbReference type="NCBI Taxonomy" id="2100421"/>
    <lineage>
        <taxon>Viruses</taxon>
        <taxon>Duplodnaviria</taxon>
        <taxon>Heunggongvirae</taxon>
        <taxon>Uroviricota</taxon>
        <taxon>Caudoviricetes</taxon>
        <taxon>Peduoviridae</taxon>
        <taxon>Maltschvirus</taxon>
        <taxon>Maltschvirus maltsch</taxon>
    </lineage>
</organism>
<gene>
    <name evidence="4" type="ORF">UFOVP1026_33</name>
    <name evidence="5" type="ORF">UFOVP1180_17</name>
    <name evidence="6" type="ORF">UFOVP1629_39</name>
    <name evidence="1" type="ORF">UFOVP527_23</name>
    <name evidence="2" type="ORF">UFOVP855_46</name>
    <name evidence="3" type="ORF">UFOVP954_28</name>
</gene>
<dbReference type="EMBL" id="LR796975">
    <property type="protein sequence ID" value="CAB4179127.1"/>
    <property type="molecule type" value="Genomic_DNA"/>
</dbReference>
<reference evidence="1" key="1">
    <citation type="submission" date="2020-04" db="EMBL/GenBank/DDBJ databases">
        <authorList>
            <person name="Chiriac C."/>
            <person name="Salcher M."/>
            <person name="Ghai R."/>
            <person name="Kavagutti S V."/>
        </authorList>
    </citation>
    <scope>NUCLEOTIDE SEQUENCE</scope>
</reference>
<dbReference type="EMBL" id="LR796511">
    <property type="protein sequence ID" value="CAB4148690.1"/>
    <property type="molecule type" value="Genomic_DNA"/>
</dbReference>
<evidence type="ECO:0000313" key="1">
    <source>
        <dbReference type="EMBL" id="CAB4148690.1"/>
    </source>
</evidence>
<evidence type="ECO:0000313" key="6">
    <source>
        <dbReference type="EMBL" id="CAB4220479.1"/>
    </source>
</evidence>
<evidence type="ECO:0000313" key="3">
    <source>
        <dbReference type="EMBL" id="CAB4173587.1"/>
    </source>
</evidence>
<evidence type="ECO:0000313" key="5">
    <source>
        <dbReference type="EMBL" id="CAB4188377.1"/>
    </source>
</evidence>
<accession>A0A6J5MUS7</accession>
<dbReference type="EMBL" id="LR797494">
    <property type="protein sequence ID" value="CAB4220479.1"/>
    <property type="molecule type" value="Genomic_DNA"/>
</dbReference>
<protein>
    <submittedName>
        <fullName evidence="1">Uncharacterized protein</fullName>
    </submittedName>
</protein>
<sequence length="138" mass="16290">MQYNKKLLGDLVRYAEVLIQSIQDSMRVLNNPEDFKHDDVIAEFTFIERIRLSLASTERLMSLGMVWGHDRAHKDFEHNSEKSETDFWQTNQLMHYVFDQTPAEALMRKKDAARKEHIKAFFADSKEHDVLTECNKND</sequence>
<evidence type="ECO:0000313" key="2">
    <source>
        <dbReference type="EMBL" id="CAB4167747.1"/>
    </source>
</evidence>
<evidence type="ECO:0000313" key="4">
    <source>
        <dbReference type="EMBL" id="CAB4179127.1"/>
    </source>
</evidence>
<dbReference type="EMBL" id="LR797123">
    <property type="protein sequence ID" value="CAB4188377.1"/>
    <property type="molecule type" value="Genomic_DNA"/>
</dbReference>
<dbReference type="EMBL" id="LR796809">
    <property type="protein sequence ID" value="CAB4167747.1"/>
    <property type="molecule type" value="Genomic_DNA"/>
</dbReference>
<dbReference type="EMBL" id="LR796903">
    <property type="protein sequence ID" value="CAB4173587.1"/>
    <property type="molecule type" value="Genomic_DNA"/>
</dbReference>